<comment type="catalytic activity">
    <reaction evidence="6">
        <text>L-seryl-[protein] + ATP = O-phospho-L-seryl-[protein] + ADP + H(+)</text>
        <dbReference type="Rhea" id="RHEA:17989"/>
        <dbReference type="Rhea" id="RHEA-COMP:9863"/>
        <dbReference type="Rhea" id="RHEA-COMP:11604"/>
        <dbReference type="ChEBI" id="CHEBI:15378"/>
        <dbReference type="ChEBI" id="CHEBI:29999"/>
        <dbReference type="ChEBI" id="CHEBI:30616"/>
        <dbReference type="ChEBI" id="CHEBI:83421"/>
        <dbReference type="ChEBI" id="CHEBI:456216"/>
        <dbReference type="EC" id="2.7.11.1"/>
    </reaction>
</comment>
<dbReference type="STRING" id="1890364.A0A2P6NGD2"/>
<keyword evidence="2 7" id="KW-0547">Nucleotide-binding</keyword>
<keyword evidence="1" id="KW-0808">Transferase</keyword>
<dbReference type="GO" id="GO:0005524">
    <property type="term" value="F:ATP binding"/>
    <property type="evidence" value="ECO:0007669"/>
    <property type="project" value="UniProtKB-UniRule"/>
</dbReference>
<reference evidence="9 10" key="1">
    <citation type="journal article" date="2018" name="Genome Biol. Evol.">
        <title>Multiple Roots of Fruiting Body Formation in Amoebozoa.</title>
        <authorList>
            <person name="Hillmann F."/>
            <person name="Forbes G."/>
            <person name="Novohradska S."/>
            <person name="Ferling I."/>
            <person name="Riege K."/>
            <person name="Groth M."/>
            <person name="Westermann M."/>
            <person name="Marz M."/>
            <person name="Spaller T."/>
            <person name="Winckler T."/>
            <person name="Schaap P."/>
            <person name="Glockner G."/>
        </authorList>
    </citation>
    <scope>NUCLEOTIDE SEQUENCE [LARGE SCALE GENOMIC DNA]</scope>
    <source>
        <strain evidence="9 10">Jena</strain>
    </source>
</reference>
<protein>
    <submittedName>
        <fullName evidence="9">Putative serine/threonine protein kinase (ISS)</fullName>
    </submittedName>
</protein>
<dbReference type="SUPFAM" id="SSF56112">
    <property type="entry name" value="Protein kinase-like (PK-like)"/>
    <property type="match status" value="1"/>
</dbReference>
<evidence type="ECO:0000313" key="10">
    <source>
        <dbReference type="Proteomes" id="UP000241769"/>
    </source>
</evidence>
<evidence type="ECO:0000256" key="6">
    <source>
        <dbReference type="ARBA" id="ARBA00048679"/>
    </source>
</evidence>
<keyword evidence="3 9" id="KW-0418">Kinase</keyword>
<dbReference type="PANTHER" id="PTHR44329">
    <property type="entry name" value="SERINE/THREONINE-PROTEIN KINASE TNNI3K-RELATED"/>
    <property type="match status" value="1"/>
</dbReference>
<comment type="caution">
    <text evidence="9">The sequence shown here is derived from an EMBL/GenBank/DDBJ whole genome shotgun (WGS) entry which is preliminary data.</text>
</comment>
<keyword evidence="9" id="KW-0723">Serine/threonine-protein kinase</keyword>
<dbReference type="PANTHER" id="PTHR44329:SF288">
    <property type="entry name" value="MITOGEN-ACTIVATED PROTEIN KINASE KINASE KINASE 20"/>
    <property type="match status" value="1"/>
</dbReference>
<dbReference type="GO" id="GO:0004674">
    <property type="term" value="F:protein serine/threonine kinase activity"/>
    <property type="evidence" value="ECO:0007669"/>
    <property type="project" value="UniProtKB-KW"/>
</dbReference>
<dbReference type="InterPro" id="IPR001245">
    <property type="entry name" value="Ser-Thr/Tyr_kinase_cat_dom"/>
</dbReference>
<accession>A0A2P6NGD2</accession>
<dbReference type="Proteomes" id="UP000241769">
    <property type="component" value="Unassembled WGS sequence"/>
</dbReference>
<gene>
    <name evidence="9" type="ORF">PROFUN_09881</name>
</gene>
<comment type="catalytic activity">
    <reaction evidence="5">
        <text>L-threonyl-[protein] + ATP = O-phospho-L-threonyl-[protein] + ADP + H(+)</text>
        <dbReference type="Rhea" id="RHEA:46608"/>
        <dbReference type="Rhea" id="RHEA-COMP:11060"/>
        <dbReference type="Rhea" id="RHEA-COMP:11605"/>
        <dbReference type="ChEBI" id="CHEBI:15378"/>
        <dbReference type="ChEBI" id="CHEBI:30013"/>
        <dbReference type="ChEBI" id="CHEBI:30616"/>
        <dbReference type="ChEBI" id="CHEBI:61977"/>
        <dbReference type="ChEBI" id="CHEBI:456216"/>
        <dbReference type="EC" id="2.7.11.1"/>
    </reaction>
</comment>
<evidence type="ECO:0000256" key="3">
    <source>
        <dbReference type="ARBA" id="ARBA00022777"/>
    </source>
</evidence>
<evidence type="ECO:0000259" key="8">
    <source>
        <dbReference type="PROSITE" id="PS50011"/>
    </source>
</evidence>
<evidence type="ECO:0000256" key="2">
    <source>
        <dbReference type="ARBA" id="ARBA00022741"/>
    </source>
</evidence>
<name>A0A2P6NGD2_9EUKA</name>
<dbReference type="PROSITE" id="PS00107">
    <property type="entry name" value="PROTEIN_KINASE_ATP"/>
    <property type="match status" value="1"/>
</dbReference>
<evidence type="ECO:0000313" key="9">
    <source>
        <dbReference type="EMBL" id="PRP83026.1"/>
    </source>
</evidence>
<evidence type="ECO:0000256" key="4">
    <source>
        <dbReference type="ARBA" id="ARBA00022840"/>
    </source>
</evidence>
<dbReference type="EMBL" id="MDYQ01000091">
    <property type="protein sequence ID" value="PRP83026.1"/>
    <property type="molecule type" value="Genomic_DNA"/>
</dbReference>
<evidence type="ECO:0000256" key="1">
    <source>
        <dbReference type="ARBA" id="ARBA00022679"/>
    </source>
</evidence>
<keyword evidence="10" id="KW-1185">Reference proteome</keyword>
<feature type="domain" description="Protein kinase" evidence="8">
    <location>
        <begin position="178"/>
        <end position="438"/>
    </location>
</feature>
<feature type="binding site" evidence="7">
    <location>
        <position position="205"/>
    </location>
    <ligand>
        <name>ATP</name>
        <dbReference type="ChEBI" id="CHEBI:30616"/>
    </ligand>
</feature>
<keyword evidence="4 7" id="KW-0067">ATP-binding</keyword>
<dbReference type="InterPro" id="IPR051681">
    <property type="entry name" value="Ser/Thr_Kinases-Pseudokinases"/>
</dbReference>
<dbReference type="InParanoid" id="A0A2P6NGD2"/>
<dbReference type="OrthoDB" id="30325at2759"/>
<evidence type="ECO:0000256" key="7">
    <source>
        <dbReference type="PROSITE-ProRule" id="PRU10141"/>
    </source>
</evidence>
<dbReference type="Gene3D" id="1.10.510.10">
    <property type="entry name" value="Transferase(Phosphotransferase) domain 1"/>
    <property type="match status" value="1"/>
</dbReference>
<dbReference type="InterPro" id="IPR000719">
    <property type="entry name" value="Prot_kinase_dom"/>
</dbReference>
<dbReference type="InterPro" id="IPR017441">
    <property type="entry name" value="Protein_kinase_ATP_BS"/>
</dbReference>
<proteinExistence type="predicted"/>
<dbReference type="SMART" id="SM00220">
    <property type="entry name" value="S_TKc"/>
    <property type="match status" value="1"/>
</dbReference>
<dbReference type="InterPro" id="IPR011009">
    <property type="entry name" value="Kinase-like_dom_sf"/>
</dbReference>
<organism evidence="9 10">
    <name type="scientific">Planoprotostelium fungivorum</name>
    <dbReference type="NCBI Taxonomy" id="1890364"/>
    <lineage>
        <taxon>Eukaryota</taxon>
        <taxon>Amoebozoa</taxon>
        <taxon>Evosea</taxon>
        <taxon>Variosea</taxon>
        <taxon>Cavosteliida</taxon>
        <taxon>Cavosteliaceae</taxon>
        <taxon>Planoprotostelium</taxon>
    </lineage>
</organism>
<dbReference type="Pfam" id="PF07714">
    <property type="entry name" value="PK_Tyr_Ser-Thr"/>
    <property type="match status" value="1"/>
</dbReference>
<dbReference type="PROSITE" id="PS50011">
    <property type="entry name" value="PROTEIN_KINASE_DOM"/>
    <property type="match status" value="1"/>
</dbReference>
<sequence length="441" mass="48065">MGSALVRQAVASALGECAQGIPTCVQVKDKWIVFKDGFKVVLWFSSNNIICGVASFDLHIPEPCRAKVARVINEFNPTGGGHNIEMDFDDGQVRLSVNSLVPMPADPDVYRFLAKSVVDGLITAAQVLARSISGWILNLEDSAEAPAAPRPLSPPRNVPVNEAKILPDLSRDADPSDLTDKVEIGRGGFGIVYRCNWRGTTVAVKEFPPARDGVDEECQKEFQTMMGLAHPNIVRVFTGNMDPPYIVMEYYGGGSLEDKIHGDGRAEYEIWPLKKKLQAGMDIANGLIYLHVDKKAVHQDLKPGNIMLNTGGSCVIVDFGLTRFRNAVTSTATVIQGQGGTLLYMAPEAFDQEISSASDIYSLGVILWEILSGCVPYREYANIMAVFKAVAVEGKRPPLPSGDHTTSAVNQLMEKMWDKDPRSRPTAAEVSKTLKAEINTL</sequence>
<evidence type="ECO:0000256" key="5">
    <source>
        <dbReference type="ARBA" id="ARBA00047899"/>
    </source>
</evidence>
<dbReference type="AlphaFoldDB" id="A0A2P6NGD2"/>